<name>A0ABM5KRC6_DIAVI</name>
<evidence type="ECO:0000313" key="1">
    <source>
        <dbReference type="EnsemblMetazoa" id="XP_050512741.1"/>
    </source>
</evidence>
<keyword evidence="2" id="KW-1185">Reference proteome</keyword>
<proteinExistence type="predicted"/>
<dbReference type="GeneID" id="114341396"/>
<sequence>MEFKAKEKFVDHDQKYIESQLFTSIDLEQFKNEPDNNHDNSAMEIKVKAEFKKEFVQDDQGYIESHMLTSIDLGDLKNEIDEDNSGYQINFFDDLLCLHFITISDGTCRRQKLRPQYSSSFAFP</sequence>
<protein>
    <submittedName>
        <fullName evidence="1">Uncharacterized protein</fullName>
    </submittedName>
</protein>
<dbReference type="Proteomes" id="UP001652700">
    <property type="component" value="Unplaced"/>
</dbReference>
<reference evidence="1" key="1">
    <citation type="submission" date="2025-05" db="UniProtKB">
        <authorList>
            <consortium name="EnsemblMetazoa"/>
        </authorList>
    </citation>
    <scope>IDENTIFICATION</scope>
</reference>
<dbReference type="RefSeq" id="XP_050512741.1">
    <property type="nucleotide sequence ID" value="XM_050656784.1"/>
</dbReference>
<accession>A0ABM5KRC6</accession>
<evidence type="ECO:0000313" key="2">
    <source>
        <dbReference type="Proteomes" id="UP001652700"/>
    </source>
</evidence>
<dbReference type="EnsemblMetazoa" id="XM_050656784.1">
    <property type="protein sequence ID" value="XP_050512741.1"/>
    <property type="gene ID" value="LOC114341396"/>
</dbReference>
<organism evidence="1 2">
    <name type="scientific">Diabrotica virgifera virgifera</name>
    <name type="common">western corn rootworm</name>
    <dbReference type="NCBI Taxonomy" id="50390"/>
    <lineage>
        <taxon>Eukaryota</taxon>
        <taxon>Metazoa</taxon>
        <taxon>Ecdysozoa</taxon>
        <taxon>Arthropoda</taxon>
        <taxon>Hexapoda</taxon>
        <taxon>Insecta</taxon>
        <taxon>Pterygota</taxon>
        <taxon>Neoptera</taxon>
        <taxon>Endopterygota</taxon>
        <taxon>Coleoptera</taxon>
        <taxon>Polyphaga</taxon>
        <taxon>Cucujiformia</taxon>
        <taxon>Chrysomeloidea</taxon>
        <taxon>Chrysomelidae</taxon>
        <taxon>Galerucinae</taxon>
        <taxon>Diabroticina</taxon>
        <taxon>Diabroticites</taxon>
        <taxon>Diabrotica</taxon>
    </lineage>
</organism>